<dbReference type="PROSITE" id="PS50011">
    <property type="entry name" value="PROTEIN_KINASE_DOM"/>
    <property type="match status" value="1"/>
</dbReference>
<evidence type="ECO:0000259" key="12">
    <source>
        <dbReference type="PROSITE" id="PS50011"/>
    </source>
</evidence>
<evidence type="ECO:0000256" key="3">
    <source>
        <dbReference type="ARBA" id="ARBA00022679"/>
    </source>
</evidence>
<keyword evidence="4 9" id="KW-0547">Nucleotide-binding</keyword>
<dbReference type="PANTHER" id="PTHR43289">
    <property type="entry name" value="MITOGEN-ACTIVATED PROTEIN KINASE KINASE KINASE 20-RELATED"/>
    <property type="match status" value="1"/>
</dbReference>
<accession>A0A9D1CM32</accession>
<dbReference type="GO" id="GO:0005524">
    <property type="term" value="F:ATP binding"/>
    <property type="evidence" value="ECO:0007669"/>
    <property type="project" value="UniProtKB-UniRule"/>
</dbReference>
<dbReference type="FunFam" id="1.10.510.10:FF:000021">
    <property type="entry name" value="Serine/threonine protein kinase"/>
    <property type="match status" value="1"/>
</dbReference>
<dbReference type="FunFam" id="3.30.200.20:FF:000035">
    <property type="entry name" value="Serine/threonine protein kinase Stk1"/>
    <property type="match status" value="1"/>
</dbReference>
<feature type="transmembrane region" description="Helical" evidence="11">
    <location>
        <begin position="361"/>
        <end position="384"/>
    </location>
</feature>
<evidence type="ECO:0000313" key="14">
    <source>
        <dbReference type="EMBL" id="HIQ68361.1"/>
    </source>
</evidence>
<dbReference type="SUPFAM" id="SSF56112">
    <property type="entry name" value="Protein kinase-like (PK-like)"/>
    <property type="match status" value="1"/>
</dbReference>
<keyword evidence="11" id="KW-0472">Membrane</keyword>
<comment type="catalytic activity">
    <reaction evidence="7">
        <text>L-threonyl-[protein] + ATP = O-phospho-L-threonyl-[protein] + ADP + H(+)</text>
        <dbReference type="Rhea" id="RHEA:46608"/>
        <dbReference type="Rhea" id="RHEA-COMP:11060"/>
        <dbReference type="Rhea" id="RHEA-COMP:11605"/>
        <dbReference type="ChEBI" id="CHEBI:15378"/>
        <dbReference type="ChEBI" id="CHEBI:30013"/>
        <dbReference type="ChEBI" id="CHEBI:30616"/>
        <dbReference type="ChEBI" id="CHEBI:61977"/>
        <dbReference type="ChEBI" id="CHEBI:456216"/>
        <dbReference type="EC" id="2.7.11.1"/>
    </reaction>
</comment>
<dbReference type="InterPro" id="IPR017441">
    <property type="entry name" value="Protein_kinase_ATP_BS"/>
</dbReference>
<dbReference type="Gene3D" id="1.10.510.10">
    <property type="entry name" value="Transferase(Phosphotransferase) domain 1"/>
    <property type="match status" value="1"/>
</dbReference>
<dbReference type="PANTHER" id="PTHR43289:SF34">
    <property type="entry name" value="SERINE_THREONINE-PROTEIN KINASE YBDM-RELATED"/>
    <property type="match status" value="1"/>
</dbReference>
<dbReference type="Gene3D" id="3.30.200.20">
    <property type="entry name" value="Phosphorylase Kinase, domain 1"/>
    <property type="match status" value="1"/>
</dbReference>
<dbReference type="PROSITE" id="PS51178">
    <property type="entry name" value="PASTA"/>
    <property type="match status" value="3"/>
</dbReference>
<name>A0A9D1CM32_9FIRM</name>
<evidence type="ECO:0000256" key="8">
    <source>
        <dbReference type="ARBA" id="ARBA00048679"/>
    </source>
</evidence>
<organism evidence="14 15">
    <name type="scientific">Candidatus Faecousia excrementigallinarum</name>
    <dbReference type="NCBI Taxonomy" id="2840806"/>
    <lineage>
        <taxon>Bacteria</taxon>
        <taxon>Bacillati</taxon>
        <taxon>Bacillota</taxon>
        <taxon>Clostridia</taxon>
        <taxon>Eubacteriales</taxon>
        <taxon>Oscillospiraceae</taxon>
        <taxon>Faecousia</taxon>
    </lineage>
</organism>
<evidence type="ECO:0000256" key="10">
    <source>
        <dbReference type="SAM" id="MobiDB-lite"/>
    </source>
</evidence>
<evidence type="ECO:0000256" key="7">
    <source>
        <dbReference type="ARBA" id="ARBA00047899"/>
    </source>
</evidence>
<dbReference type="EMBL" id="DVFK01000107">
    <property type="protein sequence ID" value="HIQ68361.1"/>
    <property type="molecule type" value="Genomic_DNA"/>
</dbReference>
<feature type="region of interest" description="Disordered" evidence="10">
    <location>
        <begin position="292"/>
        <end position="354"/>
    </location>
</feature>
<dbReference type="InterPro" id="IPR011009">
    <property type="entry name" value="Kinase-like_dom_sf"/>
</dbReference>
<dbReference type="CDD" id="cd14014">
    <property type="entry name" value="STKc_PknB_like"/>
    <property type="match status" value="1"/>
</dbReference>
<evidence type="ECO:0000259" key="13">
    <source>
        <dbReference type="PROSITE" id="PS51178"/>
    </source>
</evidence>
<dbReference type="PROSITE" id="PS00107">
    <property type="entry name" value="PROTEIN_KINASE_ATP"/>
    <property type="match status" value="1"/>
</dbReference>
<feature type="domain" description="PASTA" evidence="13">
    <location>
        <begin position="532"/>
        <end position="598"/>
    </location>
</feature>
<dbReference type="AlphaFoldDB" id="A0A9D1CM32"/>
<dbReference type="Gene3D" id="3.30.10.20">
    <property type="match status" value="3"/>
</dbReference>
<dbReference type="InterPro" id="IPR000719">
    <property type="entry name" value="Prot_kinase_dom"/>
</dbReference>
<dbReference type="InterPro" id="IPR005543">
    <property type="entry name" value="PASTA_dom"/>
</dbReference>
<dbReference type="Proteomes" id="UP000886796">
    <property type="component" value="Unassembled WGS sequence"/>
</dbReference>
<feature type="domain" description="Protein kinase" evidence="12">
    <location>
        <begin position="13"/>
        <end position="272"/>
    </location>
</feature>
<dbReference type="GO" id="GO:0004674">
    <property type="term" value="F:protein serine/threonine kinase activity"/>
    <property type="evidence" value="ECO:0007669"/>
    <property type="project" value="UniProtKB-KW"/>
</dbReference>
<evidence type="ECO:0000256" key="4">
    <source>
        <dbReference type="ARBA" id="ARBA00022741"/>
    </source>
</evidence>
<dbReference type="CDD" id="cd06577">
    <property type="entry name" value="PASTA_pknB"/>
    <property type="match status" value="3"/>
</dbReference>
<keyword evidence="5 14" id="KW-0418">Kinase</keyword>
<evidence type="ECO:0000313" key="15">
    <source>
        <dbReference type="Proteomes" id="UP000886796"/>
    </source>
</evidence>
<evidence type="ECO:0000256" key="11">
    <source>
        <dbReference type="SAM" id="Phobius"/>
    </source>
</evidence>
<proteinExistence type="predicted"/>
<dbReference type="InterPro" id="IPR008271">
    <property type="entry name" value="Ser/Thr_kinase_AS"/>
</dbReference>
<protein>
    <recommendedName>
        <fullName evidence="1">non-specific serine/threonine protein kinase</fullName>
        <ecNumber evidence="1">2.7.11.1</ecNumber>
    </recommendedName>
</protein>
<comment type="caution">
    <text evidence="14">The sequence shown here is derived from an EMBL/GenBank/DDBJ whole genome shotgun (WGS) entry which is preliminary data.</text>
</comment>
<evidence type="ECO:0000256" key="2">
    <source>
        <dbReference type="ARBA" id="ARBA00022527"/>
    </source>
</evidence>
<sequence>MDKYIGRLLDNRYEILEVIGTGGMAVVYKARCHRLNRLVAIKILKDDFLEDEDFRRRFHSESQAVAMLSHPNIVAVYDVSTSPEADYIVMELIEGISLKQYMEMKGVLNWKETLHFAIQIAKALEHAHSRGIVHRDIKPHNVMVLKNGSVKVTDFGIARMMSKGNTLTKEALGSVHYISPEQAKGGRVDSRSDIYSLGVVMYEMITGRPPYDGESPVSVAIQHINGGAPMPSTLNPNIPGGLEQIIMKAMAHDPAERYPSATAMLADMDEFRKEPTMLFDYHTPPLDAVTKLTQKPLELTPNRTAPKTTAERVAGPSGSAANRSATGRNQPVRKTQEQLDRERRERRRLQQEEAARKNKSATIAIIVCSVVALIAIGVFVVILFSEFGSGTSTPELEPVPNLVGQKYEDIGKLYPDWDIRLQTEVYDDTYEAGIILDQEPGNGTQVEKGTPVFVTVSLGKETEPTYMENLVNISVDRAKEILNESGLALDVQVQEENSDLIVEKNVIRTEPEAGEPLTMGQTVILYVSKGREIKEVDMPNLVGYTVDTAMSVLDRYGFPAPEIEMVYSSASKDEVVEQSVERGEKVKLNTVIVLKVSRGPEPTEPTQPTETEPTEPIPVKKDVTFTLPELTEDTQVDICQGGEIVHSRTVSAGTKSIVVNLVGTGTQYYDVVIDGVVYSSVEVVFSE</sequence>
<evidence type="ECO:0000256" key="6">
    <source>
        <dbReference type="ARBA" id="ARBA00022840"/>
    </source>
</evidence>
<keyword evidence="6 9" id="KW-0067">ATP-binding</keyword>
<feature type="domain" description="PASTA" evidence="13">
    <location>
        <begin position="461"/>
        <end position="529"/>
    </location>
</feature>
<evidence type="ECO:0000256" key="1">
    <source>
        <dbReference type="ARBA" id="ARBA00012513"/>
    </source>
</evidence>
<keyword evidence="3" id="KW-0808">Transferase</keyword>
<keyword evidence="2" id="KW-0723">Serine/threonine-protein kinase</keyword>
<dbReference type="Pfam" id="PF03793">
    <property type="entry name" value="PASTA"/>
    <property type="match status" value="3"/>
</dbReference>
<dbReference type="Pfam" id="PF00069">
    <property type="entry name" value="Pkinase"/>
    <property type="match status" value="1"/>
</dbReference>
<reference evidence="14" key="2">
    <citation type="journal article" date="2021" name="PeerJ">
        <title>Extensive microbial diversity within the chicken gut microbiome revealed by metagenomics and culture.</title>
        <authorList>
            <person name="Gilroy R."/>
            <person name="Ravi A."/>
            <person name="Getino M."/>
            <person name="Pursley I."/>
            <person name="Horton D.L."/>
            <person name="Alikhan N.F."/>
            <person name="Baker D."/>
            <person name="Gharbi K."/>
            <person name="Hall N."/>
            <person name="Watson M."/>
            <person name="Adriaenssens E.M."/>
            <person name="Foster-Nyarko E."/>
            <person name="Jarju S."/>
            <person name="Secka A."/>
            <person name="Antonio M."/>
            <person name="Oren A."/>
            <person name="Chaudhuri R.R."/>
            <person name="La Ragione R."/>
            <person name="Hildebrand F."/>
            <person name="Pallen M.J."/>
        </authorList>
    </citation>
    <scope>NUCLEOTIDE SEQUENCE</scope>
    <source>
        <strain evidence="14">13361</strain>
    </source>
</reference>
<dbReference type="SMART" id="SM00220">
    <property type="entry name" value="S_TKc"/>
    <property type="match status" value="1"/>
</dbReference>
<evidence type="ECO:0000256" key="5">
    <source>
        <dbReference type="ARBA" id="ARBA00022777"/>
    </source>
</evidence>
<comment type="catalytic activity">
    <reaction evidence="8">
        <text>L-seryl-[protein] + ATP = O-phospho-L-seryl-[protein] + ADP + H(+)</text>
        <dbReference type="Rhea" id="RHEA:17989"/>
        <dbReference type="Rhea" id="RHEA-COMP:9863"/>
        <dbReference type="Rhea" id="RHEA-COMP:11604"/>
        <dbReference type="ChEBI" id="CHEBI:15378"/>
        <dbReference type="ChEBI" id="CHEBI:29999"/>
        <dbReference type="ChEBI" id="CHEBI:30616"/>
        <dbReference type="ChEBI" id="CHEBI:83421"/>
        <dbReference type="ChEBI" id="CHEBI:456216"/>
        <dbReference type="EC" id="2.7.11.1"/>
    </reaction>
</comment>
<dbReference type="NCBIfam" id="NF033483">
    <property type="entry name" value="PknB_PASTA_kin"/>
    <property type="match status" value="1"/>
</dbReference>
<feature type="compositionally biased region" description="Basic and acidic residues" evidence="10">
    <location>
        <begin position="334"/>
        <end position="354"/>
    </location>
</feature>
<evidence type="ECO:0000256" key="9">
    <source>
        <dbReference type="PROSITE-ProRule" id="PRU10141"/>
    </source>
</evidence>
<dbReference type="EC" id="2.7.11.1" evidence="1"/>
<keyword evidence="11" id="KW-1133">Transmembrane helix</keyword>
<feature type="compositionally biased region" description="Polar residues" evidence="10">
    <location>
        <begin position="319"/>
        <end position="333"/>
    </location>
</feature>
<gene>
    <name evidence="14" type="primary">pknB</name>
    <name evidence="14" type="ORF">IAB74_07640</name>
</gene>
<dbReference type="SMART" id="SM00740">
    <property type="entry name" value="PASTA"/>
    <property type="match status" value="3"/>
</dbReference>
<reference evidence="14" key="1">
    <citation type="submission" date="2020-10" db="EMBL/GenBank/DDBJ databases">
        <authorList>
            <person name="Gilroy R."/>
        </authorList>
    </citation>
    <scope>NUCLEOTIDE SEQUENCE</scope>
    <source>
        <strain evidence="14">13361</strain>
    </source>
</reference>
<feature type="domain" description="PASTA" evidence="13">
    <location>
        <begin position="393"/>
        <end position="458"/>
    </location>
</feature>
<keyword evidence="11" id="KW-0812">Transmembrane</keyword>
<feature type="binding site" evidence="9">
    <location>
        <position position="42"/>
    </location>
    <ligand>
        <name>ATP</name>
        <dbReference type="ChEBI" id="CHEBI:30616"/>
    </ligand>
</feature>
<feature type="region of interest" description="Disordered" evidence="10">
    <location>
        <begin position="597"/>
        <end position="616"/>
    </location>
</feature>
<dbReference type="PROSITE" id="PS00108">
    <property type="entry name" value="PROTEIN_KINASE_ST"/>
    <property type="match status" value="1"/>
</dbReference>